<reference evidence="1 2" key="1">
    <citation type="submission" date="2019-10" db="EMBL/GenBank/DDBJ databases">
        <title>Gluconobacter aidae sp. nov., a novel species of acetic acid bacteria isolated in Thailand.</title>
        <authorList>
            <person name="Yukphan P."/>
            <person name="Charoenyingcharoen P."/>
            <person name="Malimas S."/>
            <person name="Muramatsu Y."/>
            <person name="Nakagawa Y."/>
            <person name="Tanasupawat S."/>
            <person name="Yamada Y."/>
        </authorList>
    </citation>
    <scope>NUCLEOTIDE SEQUENCE [LARGE SCALE GENOMIC DNA]</scope>
    <source>
        <strain evidence="1 2">AC10</strain>
    </source>
</reference>
<protein>
    <submittedName>
        <fullName evidence="1">Type II toxin-antitoxin system RelE/ParE family toxin</fullName>
    </submittedName>
</protein>
<dbReference type="Proteomes" id="UP000432209">
    <property type="component" value="Unassembled WGS sequence"/>
</dbReference>
<comment type="caution">
    <text evidence="1">The sequence shown here is derived from an EMBL/GenBank/DDBJ whole genome shotgun (WGS) entry which is preliminary data.</text>
</comment>
<dbReference type="RefSeq" id="WP_153431927.1">
    <property type="nucleotide sequence ID" value="NZ_WIPH01000068.1"/>
</dbReference>
<evidence type="ECO:0000313" key="1">
    <source>
        <dbReference type="EMBL" id="MQS00183.1"/>
    </source>
</evidence>
<gene>
    <name evidence="1" type="ORF">GFJ39_13565</name>
</gene>
<organism evidence="1 2">
    <name type="scientific">Gluconobacter aidae</name>
    <dbReference type="NCBI Taxonomy" id="2662454"/>
    <lineage>
        <taxon>Bacteria</taxon>
        <taxon>Pseudomonadati</taxon>
        <taxon>Pseudomonadota</taxon>
        <taxon>Alphaproteobacteria</taxon>
        <taxon>Acetobacterales</taxon>
        <taxon>Acetobacteraceae</taxon>
        <taxon>Gluconobacter</taxon>
    </lineage>
</organism>
<dbReference type="AlphaFoldDB" id="A0A7X1VQA6"/>
<name>A0A7X1VQA6_9PROT</name>
<keyword evidence="2" id="KW-1185">Reference proteome</keyword>
<evidence type="ECO:0000313" key="2">
    <source>
        <dbReference type="Proteomes" id="UP000432209"/>
    </source>
</evidence>
<dbReference type="Pfam" id="PF05973">
    <property type="entry name" value="Gp49"/>
    <property type="match status" value="1"/>
</dbReference>
<dbReference type="EMBL" id="WIPH01000068">
    <property type="protein sequence ID" value="MQS00183.1"/>
    <property type="molecule type" value="Genomic_DNA"/>
</dbReference>
<dbReference type="InterPro" id="IPR009241">
    <property type="entry name" value="HigB-like"/>
</dbReference>
<accession>A0A7X1VQA6</accession>
<proteinExistence type="predicted"/>
<sequence length="121" mass="13873">MRIPKRIEAVFYQQDSGREPVRDFLLGISPKEDRIKINADIRTVEYGWPIGMPTCRPLADGICEVRTNLTNRIARVLFYIDRRSKMVLLSGFIKKTESTPADELKTALRRKKAHEAALGDK</sequence>